<dbReference type="Proteomes" id="UP000605986">
    <property type="component" value="Unassembled WGS sequence"/>
</dbReference>
<organism evidence="2 3">
    <name type="scientific">Fusarium austroafricanum</name>
    <dbReference type="NCBI Taxonomy" id="2364996"/>
    <lineage>
        <taxon>Eukaryota</taxon>
        <taxon>Fungi</taxon>
        <taxon>Dikarya</taxon>
        <taxon>Ascomycota</taxon>
        <taxon>Pezizomycotina</taxon>
        <taxon>Sordariomycetes</taxon>
        <taxon>Hypocreomycetidae</taxon>
        <taxon>Hypocreales</taxon>
        <taxon>Nectriaceae</taxon>
        <taxon>Fusarium</taxon>
        <taxon>Fusarium concolor species complex</taxon>
    </lineage>
</organism>
<feature type="compositionally biased region" description="Basic and acidic residues" evidence="1">
    <location>
        <begin position="41"/>
        <end position="50"/>
    </location>
</feature>
<feature type="compositionally biased region" description="Basic and acidic residues" evidence="1">
    <location>
        <begin position="17"/>
        <end position="26"/>
    </location>
</feature>
<keyword evidence="3" id="KW-1185">Reference proteome</keyword>
<protein>
    <submittedName>
        <fullName evidence="2">Uncharacterized protein</fullName>
    </submittedName>
</protein>
<evidence type="ECO:0000256" key="1">
    <source>
        <dbReference type="SAM" id="MobiDB-lite"/>
    </source>
</evidence>
<evidence type="ECO:0000313" key="2">
    <source>
        <dbReference type="EMBL" id="KAF4450220.1"/>
    </source>
</evidence>
<gene>
    <name evidence="2" type="ORF">F53441_6654</name>
</gene>
<sequence>MDDIDMLDPPLRPAKRRWSETDHETQGQHLAKRQQGEADDSMTKVWERPSDAASTGVLHSHTLNQYRAPQVETEVEKVFTALRLYLSEPSSGKRRSQSCFGDRQLKPLLDWDNLPSRITDLTPSALGAAPCPEVPDKVMRVEDVVGDYCGFLFDNGDSQDDWPSPPSPSTLPSLNLDESIGFIRLRCRSWEKIFRSWLNREMMLELENYNIEKAVWLIKKILYEHWVYGKVGEKSIQETSL</sequence>
<proteinExistence type="predicted"/>
<dbReference type="EMBL" id="JAADJG010000253">
    <property type="protein sequence ID" value="KAF4450220.1"/>
    <property type="molecule type" value="Genomic_DNA"/>
</dbReference>
<reference evidence="2" key="1">
    <citation type="submission" date="2020-01" db="EMBL/GenBank/DDBJ databases">
        <title>Identification and distribution of gene clusters putatively required for synthesis of sphingolipid metabolism inhibitors in phylogenetically diverse species of the filamentous fungus Fusarium.</title>
        <authorList>
            <person name="Kim H.-S."/>
            <person name="Busman M."/>
            <person name="Brown D.W."/>
            <person name="Divon H."/>
            <person name="Uhlig S."/>
            <person name="Proctor R.H."/>
        </authorList>
    </citation>
    <scope>NUCLEOTIDE SEQUENCE</scope>
    <source>
        <strain evidence="2">NRRL 53441</strain>
    </source>
</reference>
<feature type="region of interest" description="Disordered" evidence="1">
    <location>
        <begin position="1"/>
        <end position="56"/>
    </location>
</feature>
<dbReference type="AlphaFoldDB" id="A0A8H4KF85"/>
<comment type="caution">
    <text evidence="2">The sequence shown here is derived from an EMBL/GenBank/DDBJ whole genome shotgun (WGS) entry which is preliminary data.</text>
</comment>
<name>A0A8H4KF85_9HYPO</name>
<accession>A0A8H4KF85</accession>
<evidence type="ECO:0000313" key="3">
    <source>
        <dbReference type="Proteomes" id="UP000605986"/>
    </source>
</evidence>